<keyword evidence="15" id="KW-0175">Coiled coil</keyword>
<dbReference type="GO" id="GO:0005886">
    <property type="term" value="C:plasma membrane"/>
    <property type="evidence" value="ECO:0007669"/>
    <property type="project" value="UniProtKB-SubCell"/>
</dbReference>
<dbReference type="GO" id="GO:0012505">
    <property type="term" value="C:endomembrane system"/>
    <property type="evidence" value="ECO:0007669"/>
    <property type="project" value="UniProtKB-SubCell"/>
</dbReference>
<feature type="transmembrane region" description="Helical" evidence="13">
    <location>
        <begin position="6"/>
        <end position="27"/>
    </location>
</feature>
<name>W4QGR9_9BACI</name>
<accession>W4QGR9</accession>
<evidence type="ECO:0000313" key="16">
    <source>
        <dbReference type="EMBL" id="GAE31305.1"/>
    </source>
</evidence>
<organism evidence="16 17">
    <name type="scientific">Halalkalibacter hemicellulosilyticusJCM 9152</name>
    <dbReference type="NCBI Taxonomy" id="1236971"/>
    <lineage>
        <taxon>Bacteria</taxon>
        <taxon>Bacillati</taxon>
        <taxon>Bacillota</taxon>
        <taxon>Bacilli</taxon>
        <taxon>Bacillales</taxon>
        <taxon>Bacillaceae</taxon>
        <taxon>Halalkalibacter</taxon>
    </lineage>
</organism>
<keyword evidence="6 13" id="KW-0375">Hydrogen ion transport</keyword>
<evidence type="ECO:0000256" key="11">
    <source>
        <dbReference type="ARBA" id="ARBA00025198"/>
    </source>
</evidence>
<dbReference type="SUPFAM" id="SSF81573">
    <property type="entry name" value="F1F0 ATP synthase subunit B, membrane domain"/>
    <property type="match status" value="1"/>
</dbReference>
<comment type="subcellular location">
    <subcellularLocation>
        <location evidence="13">Cell membrane</location>
        <topology evidence="13">Single-pass membrane protein</topology>
    </subcellularLocation>
    <subcellularLocation>
        <location evidence="12">Endomembrane system</location>
        <topology evidence="12">Single-pass membrane protein</topology>
    </subcellularLocation>
</comment>
<feature type="coiled-coil region" evidence="15">
    <location>
        <begin position="38"/>
        <end position="127"/>
    </location>
</feature>
<dbReference type="HAMAP" id="MF_01398">
    <property type="entry name" value="ATP_synth_b_bprime"/>
    <property type="match status" value="1"/>
</dbReference>
<dbReference type="InterPro" id="IPR028987">
    <property type="entry name" value="ATP_synth_B-like_membr_sf"/>
</dbReference>
<keyword evidence="4 13" id="KW-0138">CF(0)</keyword>
<evidence type="ECO:0000256" key="9">
    <source>
        <dbReference type="ARBA" id="ARBA00023136"/>
    </source>
</evidence>
<dbReference type="GO" id="GO:0046933">
    <property type="term" value="F:proton-transporting ATP synthase activity, rotational mechanism"/>
    <property type="evidence" value="ECO:0007669"/>
    <property type="project" value="UniProtKB-UniRule"/>
</dbReference>
<dbReference type="Gene3D" id="6.10.250.1580">
    <property type="match status" value="1"/>
</dbReference>
<evidence type="ECO:0000256" key="6">
    <source>
        <dbReference type="ARBA" id="ARBA00022781"/>
    </source>
</evidence>
<keyword evidence="5 13" id="KW-0812">Transmembrane</keyword>
<evidence type="ECO:0000256" key="10">
    <source>
        <dbReference type="ARBA" id="ARBA00023310"/>
    </source>
</evidence>
<dbReference type="PANTHER" id="PTHR33445">
    <property type="entry name" value="ATP SYNTHASE SUBUNIT B', CHLOROPLASTIC"/>
    <property type="match status" value="1"/>
</dbReference>
<comment type="similarity">
    <text evidence="1 13 14">Belongs to the ATPase B chain family.</text>
</comment>
<keyword evidence="17" id="KW-1185">Reference proteome</keyword>
<comment type="caution">
    <text evidence="16">The sequence shown here is derived from an EMBL/GenBank/DDBJ whole genome shotgun (WGS) entry which is preliminary data.</text>
</comment>
<dbReference type="NCBIfam" id="TIGR01144">
    <property type="entry name" value="ATP_synt_b"/>
    <property type="match status" value="1"/>
</dbReference>
<keyword evidence="8 13" id="KW-0406">Ion transport</keyword>
<evidence type="ECO:0000256" key="2">
    <source>
        <dbReference type="ARBA" id="ARBA00022448"/>
    </source>
</evidence>
<evidence type="ECO:0000256" key="8">
    <source>
        <dbReference type="ARBA" id="ARBA00023065"/>
    </source>
</evidence>
<evidence type="ECO:0000256" key="15">
    <source>
        <dbReference type="SAM" id="Coils"/>
    </source>
</evidence>
<keyword evidence="7 13" id="KW-1133">Transmembrane helix</keyword>
<proteinExistence type="inferred from homology"/>
<keyword evidence="9 13" id="KW-0472">Membrane</keyword>
<dbReference type="AlphaFoldDB" id="W4QGR9"/>
<dbReference type="Pfam" id="PF00430">
    <property type="entry name" value="ATP-synt_B"/>
    <property type="match status" value="1"/>
</dbReference>
<dbReference type="STRING" id="1236971.JCM9152_2764"/>
<evidence type="ECO:0000256" key="4">
    <source>
        <dbReference type="ARBA" id="ARBA00022547"/>
    </source>
</evidence>
<evidence type="ECO:0000256" key="12">
    <source>
        <dbReference type="ARBA" id="ARBA00037847"/>
    </source>
</evidence>
<sequence>MTIPWGSILYQLIAFLTLLFFLKKFALKPLLGVMEKREQIVNDNLDSAEKTRKEAEELIANQTKELEKAKEEANEIIQNAKKLSEQQGQDIIAQARENAERLKDAALAEIQREKEQAVASLREEVADLSVLIAQKVITKELDANEQEKLVADYLKEVGEKL</sequence>
<keyword evidence="3 13" id="KW-1003">Cell membrane</keyword>
<evidence type="ECO:0000256" key="14">
    <source>
        <dbReference type="RuleBase" id="RU003848"/>
    </source>
</evidence>
<evidence type="ECO:0000256" key="13">
    <source>
        <dbReference type="HAMAP-Rule" id="MF_01398"/>
    </source>
</evidence>
<dbReference type="GO" id="GO:0046961">
    <property type="term" value="F:proton-transporting ATPase activity, rotational mechanism"/>
    <property type="evidence" value="ECO:0007669"/>
    <property type="project" value="TreeGrafter"/>
</dbReference>
<dbReference type="InterPro" id="IPR005864">
    <property type="entry name" value="ATP_synth_F0_bsu_bac"/>
</dbReference>
<evidence type="ECO:0000256" key="3">
    <source>
        <dbReference type="ARBA" id="ARBA00022475"/>
    </source>
</evidence>
<evidence type="ECO:0000256" key="5">
    <source>
        <dbReference type="ARBA" id="ARBA00022692"/>
    </source>
</evidence>
<evidence type="ECO:0000256" key="1">
    <source>
        <dbReference type="ARBA" id="ARBA00005513"/>
    </source>
</evidence>
<evidence type="ECO:0000313" key="17">
    <source>
        <dbReference type="Proteomes" id="UP000018895"/>
    </source>
</evidence>
<keyword evidence="10 13" id="KW-0066">ATP synthesis</keyword>
<dbReference type="InterPro" id="IPR002146">
    <property type="entry name" value="ATP_synth_b/b'su_bac/chlpt"/>
</dbReference>
<comment type="subunit">
    <text evidence="13">F-type ATPases have 2 components, F(1) - the catalytic core - and F(0) - the membrane proton channel. F(1) has five subunits: alpha(3), beta(3), gamma(1), delta(1), epsilon(1). F(0) has three main subunits: a(1), b(2) and c(10-14). The alpha and beta chains form an alternating ring which encloses part of the gamma chain. F(1) is attached to F(0) by a central stalk formed by the gamma and epsilon chains, while a peripheral stalk is formed by the delta and b chains.</text>
</comment>
<reference evidence="16" key="1">
    <citation type="journal article" date="2014" name="Genome Announc.">
        <title>Draft Genome Sequences of Three Alkaliphilic Bacillus Strains, Bacillus wakoensis JCM 9140T, Bacillus akibai JCM 9157T, and Bacillus hemicellulosilyticus JCM 9152T.</title>
        <authorList>
            <person name="Yuki M."/>
            <person name="Oshima K."/>
            <person name="Suda W."/>
            <person name="Oshida Y."/>
            <person name="Kitamura K."/>
            <person name="Iida T."/>
            <person name="Hattori M."/>
            <person name="Ohkuma M."/>
        </authorList>
    </citation>
    <scope>NUCLEOTIDE SEQUENCE [LARGE SCALE GENOMIC DNA]</scope>
    <source>
        <strain evidence="16">JCM 9152</strain>
    </source>
</reference>
<dbReference type="RefSeq" id="WP_035344712.1">
    <property type="nucleotide sequence ID" value="NZ_BAZO01000018.1"/>
</dbReference>
<dbReference type="InterPro" id="IPR050059">
    <property type="entry name" value="ATP_synthase_B_chain"/>
</dbReference>
<dbReference type="EMBL" id="BAUU01000018">
    <property type="protein sequence ID" value="GAE31305.1"/>
    <property type="molecule type" value="Genomic_DNA"/>
</dbReference>
<dbReference type="GO" id="GO:0045259">
    <property type="term" value="C:proton-transporting ATP synthase complex"/>
    <property type="evidence" value="ECO:0007669"/>
    <property type="project" value="UniProtKB-KW"/>
</dbReference>
<gene>
    <name evidence="13" type="primary">atpF</name>
    <name evidence="16" type="ORF">JCM9152_2764</name>
</gene>
<comment type="function">
    <text evidence="11 13">F(1)F(0) ATP synthase produces ATP from ADP in the presence of a proton or sodium gradient. F-type ATPases consist of two structural domains, F(1) containing the extramembraneous catalytic core and F(0) containing the membrane proton channel, linked together by a central stalk and a peripheral stalk. During catalysis, ATP synthesis in the catalytic domain of F(1) is coupled via a rotary mechanism of the central stalk subunits to proton translocation.</text>
</comment>
<dbReference type="PANTHER" id="PTHR33445:SF1">
    <property type="entry name" value="ATP SYNTHASE SUBUNIT B"/>
    <property type="match status" value="1"/>
</dbReference>
<evidence type="ECO:0000256" key="7">
    <source>
        <dbReference type="ARBA" id="ARBA00022989"/>
    </source>
</evidence>
<dbReference type="CDD" id="cd06503">
    <property type="entry name" value="ATP-synt_Fo_b"/>
    <property type="match status" value="1"/>
</dbReference>
<keyword evidence="2 13" id="KW-0813">Transport</keyword>
<dbReference type="Proteomes" id="UP000018895">
    <property type="component" value="Unassembled WGS sequence"/>
</dbReference>
<protein>
    <recommendedName>
        <fullName evidence="13">ATP synthase subunit b</fullName>
    </recommendedName>
    <alternativeName>
        <fullName evidence="13">ATP synthase F(0) sector subunit b</fullName>
    </alternativeName>
    <alternativeName>
        <fullName evidence="13">ATPase subunit I</fullName>
    </alternativeName>
    <alternativeName>
        <fullName evidence="13">F-type ATPase subunit b</fullName>
        <shortName evidence="13">F-ATPase subunit b</shortName>
    </alternativeName>
</protein>
<comment type="function">
    <text evidence="13">Component of the F(0) channel, it forms part of the peripheral stalk, linking F(1) to F(0).</text>
</comment>